<keyword evidence="6" id="KW-1185">Reference proteome</keyword>
<dbReference type="GO" id="GO:0030688">
    <property type="term" value="C:preribosome, small subunit precursor"/>
    <property type="evidence" value="ECO:0007669"/>
    <property type="project" value="InterPro"/>
</dbReference>
<dbReference type="Ensembl" id="ENSCPOT00000034249.1">
    <property type="protein sequence ID" value="ENSCPOP00000023385.1"/>
    <property type="gene ID" value="ENSCPOG00000002396.4"/>
</dbReference>
<dbReference type="GeneTree" id="ENSGT00390000011821"/>
<dbReference type="VEuPathDB" id="HostDB:ENSCPOG00000002396"/>
<feature type="compositionally biased region" description="Basic residues" evidence="4">
    <location>
        <begin position="397"/>
        <end position="408"/>
    </location>
</feature>
<dbReference type="GO" id="GO:0043065">
    <property type="term" value="P:positive regulation of apoptotic process"/>
    <property type="evidence" value="ECO:0007669"/>
    <property type="project" value="Ensembl"/>
</dbReference>
<dbReference type="GO" id="GO:0005654">
    <property type="term" value="C:nucleoplasm"/>
    <property type="evidence" value="ECO:0007669"/>
    <property type="project" value="Ensembl"/>
</dbReference>
<evidence type="ECO:0000256" key="1">
    <source>
        <dbReference type="ARBA" id="ARBA00004123"/>
    </source>
</evidence>
<keyword evidence="3" id="KW-0539">Nucleus</keyword>
<accession>A0A286XD61</accession>
<gene>
    <name evidence="5" type="primary">RRP1B</name>
</gene>
<dbReference type="EMBL" id="AAKN02049583">
    <property type="status" value="NOT_ANNOTATED_CDS"/>
    <property type="molecule type" value="Genomic_DNA"/>
</dbReference>
<dbReference type="GO" id="GO:0000792">
    <property type="term" value="C:heterochromatin"/>
    <property type="evidence" value="ECO:0007669"/>
    <property type="project" value="Ensembl"/>
</dbReference>
<reference evidence="5" key="2">
    <citation type="submission" date="2025-08" db="UniProtKB">
        <authorList>
            <consortium name="Ensembl"/>
        </authorList>
    </citation>
    <scope>IDENTIFICATION</scope>
    <source>
        <strain evidence="5">2N</strain>
    </source>
</reference>
<evidence type="ECO:0000256" key="3">
    <source>
        <dbReference type="ARBA" id="ARBA00023242"/>
    </source>
</evidence>
<dbReference type="GO" id="GO:0098586">
    <property type="term" value="P:cellular response to virus"/>
    <property type="evidence" value="ECO:0007669"/>
    <property type="project" value="Ensembl"/>
</dbReference>
<feature type="region of interest" description="Disordered" evidence="4">
    <location>
        <begin position="348"/>
        <end position="511"/>
    </location>
</feature>
<feature type="region of interest" description="Disordered" evidence="4">
    <location>
        <begin position="631"/>
        <end position="654"/>
    </location>
</feature>
<dbReference type="STRING" id="10141.ENSCPOP00000023385"/>
<feature type="compositionally biased region" description="Low complexity" evidence="4">
    <location>
        <begin position="370"/>
        <end position="381"/>
    </location>
</feature>
<dbReference type="OrthoDB" id="2019504at2759"/>
<dbReference type="PANTHER" id="PTHR13026:SF2">
    <property type="entry name" value="RIBOSOMAL RNA PROCESSING PROTEIN 1 HOMOLOG B"/>
    <property type="match status" value="1"/>
</dbReference>
<evidence type="ECO:0000256" key="2">
    <source>
        <dbReference type="ARBA" id="ARBA00006374"/>
    </source>
</evidence>
<dbReference type="KEGG" id="cpoc:100735158"/>
<dbReference type="GO" id="GO:0006364">
    <property type="term" value="P:rRNA processing"/>
    <property type="evidence" value="ECO:0007669"/>
    <property type="project" value="InterPro"/>
</dbReference>
<reference evidence="6" key="1">
    <citation type="journal article" date="2011" name="Nature">
        <title>A high-resolution map of human evolutionary constraint using 29 mammals.</title>
        <authorList>
            <person name="Lindblad-Toh K."/>
            <person name="Garber M."/>
            <person name="Zuk O."/>
            <person name="Lin M.F."/>
            <person name="Parker B.J."/>
            <person name="Washietl S."/>
            <person name="Kheradpour P."/>
            <person name="Ernst J."/>
            <person name="Jordan G."/>
            <person name="Mauceli E."/>
            <person name="Ward L.D."/>
            <person name="Lowe C.B."/>
            <person name="Holloway A.K."/>
            <person name="Clamp M."/>
            <person name="Gnerre S."/>
            <person name="Alfoldi J."/>
            <person name="Beal K."/>
            <person name="Chang J."/>
            <person name="Clawson H."/>
            <person name="Cuff J."/>
            <person name="Di Palma F."/>
            <person name="Fitzgerald S."/>
            <person name="Flicek P."/>
            <person name="Guttman M."/>
            <person name="Hubisz M.J."/>
            <person name="Jaffe D.B."/>
            <person name="Jungreis I."/>
            <person name="Kent W.J."/>
            <person name="Kostka D."/>
            <person name="Lara M."/>
            <person name="Martins A.L."/>
            <person name="Massingham T."/>
            <person name="Moltke I."/>
            <person name="Raney B.J."/>
            <person name="Rasmussen M.D."/>
            <person name="Robinson J."/>
            <person name="Stark A."/>
            <person name="Vilella A.J."/>
            <person name="Wen J."/>
            <person name="Xie X."/>
            <person name="Zody M.C."/>
            <person name="Baldwin J."/>
            <person name="Bloom T."/>
            <person name="Chin C.W."/>
            <person name="Heiman D."/>
            <person name="Nicol R."/>
            <person name="Nusbaum C."/>
            <person name="Young S."/>
            <person name="Wilkinson J."/>
            <person name="Worley K.C."/>
            <person name="Kovar C.L."/>
            <person name="Muzny D.M."/>
            <person name="Gibbs R.A."/>
            <person name="Cree A."/>
            <person name="Dihn H.H."/>
            <person name="Fowler G."/>
            <person name="Jhangiani S."/>
            <person name="Joshi V."/>
            <person name="Lee S."/>
            <person name="Lewis L.R."/>
            <person name="Nazareth L.V."/>
            <person name="Okwuonu G."/>
            <person name="Santibanez J."/>
            <person name="Warren W.C."/>
            <person name="Mardis E.R."/>
            <person name="Weinstock G.M."/>
            <person name="Wilson R.K."/>
            <person name="Delehaunty K."/>
            <person name="Dooling D."/>
            <person name="Fronik C."/>
            <person name="Fulton L."/>
            <person name="Fulton B."/>
            <person name="Graves T."/>
            <person name="Minx P."/>
            <person name="Sodergren E."/>
            <person name="Birney E."/>
            <person name="Margulies E.H."/>
            <person name="Herrero J."/>
            <person name="Green E.D."/>
            <person name="Haussler D."/>
            <person name="Siepel A."/>
            <person name="Goldman N."/>
            <person name="Pollard K.S."/>
            <person name="Pedersen J.S."/>
            <person name="Lander E.S."/>
            <person name="Kellis M."/>
        </authorList>
    </citation>
    <scope>NUCLEOTIDE SEQUENCE [LARGE SCALE GENOMIC DNA]</scope>
    <source>
        <strain evidence="6">2N</strain>
    </source>
</reference>
<dbReference type="GO" id="GO:0043923">
    <property type="term" value="P:host-mediated activation of viral transcription"/>
    <property type="evidence" value="ECO:0007669"/>
    <property type="project" value="Ensembl"/>
</dbReference>
<dbReference type="FunCoup" id="A0A286XD61">
    <property type="interactions" value="3013"/>
</dbReference>
<evidence type="ECO:0000256" key="4">
    <source>
        <dbReference type="SAM" id="MobiDB-lite"/>
    </source>
</evidence>
<dbReference type="GeneID" id="100735158"/>
<dbReference type="Proteomes" id="UP000005447">
    <property type="component" value="Unassembled WGS sequence"/>
</dbReference>
<dbReference type="RefSeq" id="XP_003463972.2">
    <property type="nucleotide sequence ID" value="XM_003463924.4"/>
</dbReference>
<dbReference type="GO" id="GO:0003713">
    <property type="term" value="F:transcription coactivator activity"/>
    <property type="evidence" value="ECO:0007669"/>
    <property type="project" value="Ensembl"/>
</dbReference>
<dbReference type="OMA" id="PPALYCK"/>
<comment type="similarity">
    <text evidence="2">Belongs to the RRP1 family.</text>
</comment>
<feature type="compositionally biased region" description="Low complexity" evidence="4">
    <location>
        <begin position="632"/>
        <end position="653"/>
    </location>
</feature>
<dbReference type="CTD" id="23076"/>
<sequence>MAPVVQPAEIQFAQRLASSEKAVRDRAVRKLRQYLSVKTQRETGGFSQEELLKIWKGLFYCMWVQDEPLLQEELANTISQLIHVINNSEAQHLFIQTFWQTMNREWKEIDKLHLDKYYTLTRLVLRQSFEVLKQNGWQESRVQPFLDVLTKELLCPESQSPDDIRFHFIDIYLDELSRVGGRELLADQNLQFIDPFCRTAAKTPDHALVQRIARAVFEVIADQSSWVPEGTVEEQKMNGVDDALSGEEIPDSETPCKKAARRKAALDKCHARRGGIGEDREGRDCGPLEDTGRLLQFDYKAIADRLVEVTSKKNIPPFNRKRLCKLIRKFRGLSAGGASVLGFPEEVSADENDHAVSQGKKKKKRKKPLEPAGLEPEPEGGNTASLAKGKDSEGGLQKKKKKKRKKNHIQHETCDPSDAAVSLEQRGNGQAGGKEAMPSAGGKGGVEQSCTTSGRSKRKRQKKRSLKAQGGVWGLIASPQEDSGHPLAPAAQASADGAQAPKRKRKLGAFPVNGSGLATLAWPQAQKEGDGGQATLPQCRRPQQKEAEPWSRDLFPPSNQETAVSKKRKKMKEVSNLENNGVLRSRVGQCQATDSSRTLSPVKKPLRMENDFVRFNTCLLPKPLFFRKPKSAAAACPPDPAAQSSKTPPSSKKVTFGLNRNMTAEFRKTDKSILVSPTGPSRVAFNPEQRPLHGVLKTPTGSPALTATPKRRPKASDFF</sequence>
<feature type="region of interest" description="Disordered" evidence="4">
    <location>
        <begin position="526"/>
        <end position="599"/>
    </location>
</feature>
<dbReference type="Bgee" id="ENSCPOG00000002396">
    <property type="expression patterns" value="Expressed in thyroid gland and 13 other cell types or tissues"/>
</dbReference>
<dbReference type="AlphaFoldDB" id="A0A286XD61"/>
<evidence type="ECO:0000313" key="6">
    <source>
        <dbReference type="Proteomes" id="UP000005447"/>
    </source>
</evidence>
<feature type="compositionally biased region" description="Polar residues" evidence="4">
    <location>
        <begin position="588"/>
        <end position="599"/>
    </location>
</feature>
<dbReference type="GO" id="GO:0001652">
    <property type="term" value="C:granular component"/>
    <property type="evidence" value="ECO:0007669"/>
    <property type="project" value="Ensembl"/>
</dbReference>
<comment type="subcellular location">
    <subcellularLocation>
        <location evidence="1">Nucleus</location>
    </subcellularLocation>
</comment>
<proteinExistence type="inferred from homology"/>
<dbReference type="InParanoid" id="A0A286XD61"/>
<dbReference type="GO" id="GO:0045944">
    <property type="term" value="P:positive regulation of transcription by RNA polymerase II"/>
    <property type="evidence" value="ECO:0007669"/>
    <property type="project" value="Ensembl"/>
</dbReference>
<dbReference type="Pfam" id="PF05997">
    <property type="entry name" value="Nop52"/>
    <property type="match status" value="1"/>
</dbReference>
<dbReference type="InterPro" id="IPR010301">
    <property type="entry name" value="RRP1"/>
</dbReference>
<protein>
    <submittedName>
        <fullName evidence="5">Ribosomal RNA processing 1B</fullName>
    </submittedName>
</protein>
<dbReference type="eggNOG" id="KOG3911">
    <property type="taxonomic scope" value="Eukaryota"/>
</dbReference>
<reference evidence="5" key="3">
    <citation type="submission" date="2025-09" db="UniProtKB">
        <authorList>
            <consortium name="Ensembl"/>
        </authorList>
    </citation>
    <scope>IDENTIFICATION</scope>
    <source>
        <strain evidence="5">2N</strain>
    </source>
</reference>
<dbReference type="GO" id="GO:0043484">
    <property type="term" value="P:regulation of RNA splicing"/>
    <property type="evidence" value="ECO:0007669"/>
    <property type="project" value="Ensembl"/>
</dbReference>
<feature type="compositionally biased region" description="Low complexity" evidence="4">
    <location>
        <begin position="488"/>
        <end position="500"/>
    </location>
</feature>
<organism evidence="5 6">
    <name type="scientific">Cavia porcellus</name>
    <name type="common">Guinea pig</name>
    <dbReference type="NCBI Taxonomy" id="10141"/>
    <lineage>
        <taxon>Eukaryota</taxon>
        <taxon>Metazoa</taxon>
        <taxon>Chordata</taxon>
        <taxon>Craniata</taxon>
        <taxon>Vertebrata</taxon>
        <taxon>Euteleostomi</taxon>
        <taxon>Mammalia</taxon>
        <taxon>Eutheria</taxon>
        <taxon>Euarchontoglires</taxon>
        <taxon>Glires</taxon>
        <taxon>Rodentia</taxon>
        <taxon>Hystricomorpha</taxon>
        <taxon>Caviidae</taxon>
        <taxon>Cavia</taxon>
    </lineage>
</organism>
<dbReference type="PANTHER" id="PTHR13026">
    <property type="entry name" value="NNP-1 PROTEIN NOVEL NUCLEAR PROTEIN 1 NOP52"/>
    <property type="match status" value="1"/>
</dbReference>
<name>A0A286XD61_CAVPO</name>
<feature type="compositionally biased region" description="Basic residues" evidence="4">
    <location>
        <begin position="455"/>
        <end position="466"/>
    </location>
</feature>
<evidence type="ECO:0000313" key="5">
    <source>
        <dbReference type="Ensembl" id="ENSCPOP00000023385.1"/>
    </source>
</evidence>
<dbReference type="GO" id="GO:0000791">
    <property type="term" value="C:euchromatin"/>
    <property type="evidence" value="ECO:0007669"/>
    <property type="project" value="Ensembl"/>
</dbReference>
<feature type="region of interest" description="Disordered" evidence="4">
    <location>
        <begin position="675"/>
        <end position="719"/>
    </location>
</feature>